<dbReference type="OrthoDB" id="5950649at2759"/>
<dbReference type="GO" id="GO:0030514">
    <property type="term" value="P:negative regulation of BMP signaling pathway"/>
    <property type="evidence" value="ECO:0007669"/>
    <property type="project" value="InterPro"/>
</dbReference>
<dbReference type="InterPro" id="IPR029034">
    <property type="entry name" value="Cystine-knot_cytokine"/>
</dbReference>
<evidence type="ECO:0000256" key="5">
    <source>
        <dbReference type="ARBA" id="ARBA00022729"/>
    </source>
</evidence>
<dbReference type="GeneID" id="119736981"/>
<feature type="compositionally biased region" description="Polar residues" evidence="8">
    <location>
        <begin position="81"/>
        <end position="103"/>
    </location>
</feature>
<dbReference type="AlphaFoldDB" id="A0A914AUG7"/>
<evidence type="ECO:0000256" key="3">
    <source>
        <dbReference type="ARBA" id="ARBA00022473"/>
    </source>
</evidence>
<comment type="similarity">
    <text evidence="2">Belongs to the noggin family.</text>
</comment>
<dbReference type="PANTHER" id="PTHR10494:SF6">
    <property type="entry name" value="NOGGIN"/>
    <property type="match status" value="1"/>
</dbReference>
<dbReference type="SUPFAM" id="SSF57501">
    <property type="entry name" value="Cystine-knot cytokines"/>
    <property type="match status" value="1"/>
</dbReference>
<evidence type="ECO:0000256" key="8">
    <source>
        <dbReference type="SAM" id="MobiDB-lite"/>
    </source>
</evidence>
<proteinExistence type="inferred from homology"/>
<evidence type="ECO:0000313" key="10">
    <source>
        <dbReference type="EnsemblMetazoa" id="XP_038066956.1"/>
    </source>
</evidence>
<evidence type="ECO:0000256" key="6">
    <source>
        <dbReference type="PIRSR" id="PIRSR008129-1"/>
    </source>
</evidence>
<dbReference type="Gene3D" id="2.10.90.10">
    <property type="entry name" value="Cystine-knot cytokines"/>
    <property type="match status" value="1"/>
</dbReference>
<name>A0A914AUG7_PATMI</name>
<feature type="disulfide bond" evidence="6">
    <location>
        <begin position="174"/>
        <end position="231"/>
    </location>
</feature>
<dbReference type="EnsemblMetazoa" id="XM_038211028.1">
    <property type="protein sequence ID" value="XP_038066956.1"/>
    <property type="gene ID" value="LOC119736981"/>
</dbReference>
<keyword evidence="6" id="KW-1015">Disulfide bond</keyword>
<feature type="glycosylation site" description="N-linked (GlcNAc...) asparagine" evidence="7">
    <location>
        <position position="60"/>
    </location>
</feature>
<keyword evidence="4" id="KW-0964">Secreted</keyword>
<dbReference type="Gene3D" id="1.10.287.520">
    <property type="entry name" value="Helix hairpin bin"/>
    <property type="match status" value="1"/>
</dbReference>
<evidence type="ECO:0000256" key="4">
    <source>
        <dbReference type="ARBA" id="ARBA00022525"/>
    </source>
</evidence>
<evidence type="ECO:0000256" key="1">
    <source>
        <dbReference type="ARBA" id="ARBA00004613"/>
    </source>
</evidence>
<feature type="chain" id="PRO_5037517068" description="Noggin" evidence="9">
    <location>
        <begin position="17"/>
        <end position="237"/>
    </location>
</feature>
<accession>A0A914AUG7</accession>
<evidence type="ECO:0000256" key="2">
    <source>
        <dbReference type="ARBA" id="ARBA00007480"/>
    </source>
</evidence>
<dbReference type="GO" id="GO:0005615">
    <property type="term" value="C:extracellular space"/>
    <property type="evidence" value="ECO:0007669"/>
    <property type="project" value="TreeGrafter"/>
</dbReference>
<dbReference type="RefSeq" id="XP_038066956.1">
    <property type="nucleotide sequence ID" value="XM_038211028.1"/>
</dbReference>
<sequence length="237" mass="26360">MIVLLALCCMAGVGTAGNSKRSPPLLLSRPLIVSDRAQPLPLPREIVDGIINLPRSKDLNPSKLQRRLQSEFDPRWMSIDAPSSSSPTGDGSELESNPATRSDTPVWLQNELRNLNLSHSPNNVAGSFSAATRRALEIWLLERASCPVRYEWVDIGPLFWPPWVKHGACVARQCSWPSGMSCVPGETNTITLLRWHCRSATPEELEDRSSKKRNKCRWLKVPYPIISECVCTCDTGT</sequence>
<comment type="subcellular location">
    <subcellularLocation>
        <location evidence="1">Secreted</location>
    </subcellularLocation>
</comment>
<organism evidence="10 11">
    <name type="scientific">Patiria miniata</name>
    <name type="common">Bat star</name>
    <name type="synonym">Asterina miniata</name>
    <dbReference type="NCBI Taxonomy" id="46514"/>
    <lineage>
        <taxon>Eukaryota</taxon>
        <taxon>Metazoa</taxon>
        <taxon>Echinodermata</taxon>
        <taxon>Eleutherozoa</taxon>
        <taxon>Asterozoa</taxon>
        <taxon>Asteroidea</taxon>
        <taxon>Valvatacea</taxon>
        <taxon>Valvatida</taxon>
        <taxon>Asterinidae</taxon>
        <taxon>Patiria</taxon>
    </lineage>
</organism>
<keyword evidence="3" id="KW-0217">Developmental protein</keyword>
<keyword evidence="11" id="KW-1185">Reference proteome</keyword>
<feature type="disulfide bond" evidence="6">
    <location>
        <begin position="169"/>
        <end position="229"/>
    </location>
</feature>
<dbReference type="Pfam" id="PF05806">
    <property type="entry name" value="Noggin"/>
    <property type="match status" value="1"/>
</dbReference>
<protein>
    <recommendedName>
        <fullName evidence="12">Noggin</fullName>
    </recommendedName>
</protein>
<feature type="disulfide bond" evidence="6">
    <location>
        <begin position="146"/>
        <end position="182"/>
    </location>
</feature>
<dbReference type="GO" id="GO:0009953">
    <property type="term" value="P:dorsal/ventral pattern formation"/>
    <property type="evidence" value="ECO:0007669"/>
    <property type="project" value="TreeGrafter"/>
</dbReference>
<evidence type="ECO:0000313" key="11">
    <source>
        <dbReference type="Proteomes" id="UP000887568"/>
    </source>
</evidence>
<evidence type="ECO:0008006" key="12">
    <source>
        <dbReference type="Google" id="ProtNLM"/>
    </source>
</evidence>
<dbReference type="PIRSF" id="PIRSF008129">
    <property type="entry name" value="Noggin"/>
    <property type="match status" value="1"/>
</dbReference>
<reference evidence="10" key="1">
    <citation type="submission" date="2022-11" db="UniProtKB">
        <authorList>
            <consortium name="EnsemblMetazoa"/>
        </authorList>
    </citation>
    <scope>IDENTIFICATION</scope>
</reference>
<dbReference type="InterPro" id="IPR008717">
    <property type="entry name" value="Noggin"/>
</dbReference>
<evidence type="ECO:0000256" key="7">
    <source>
        <dbReference type="PIRSR" id="PIRSR008129-2"/>
    </source>
</evidence>
<dbReference type="OMA" id="YDPFWMS"/>
<dbReference type="Proteomes" id="UP000887568">
    <property type="component" value="Unplaced"/>
</dbReference>
<dbReference type="GO" id="GO:0045596">
    <property type="term" value="P:negative regulation of cell differentiation"/>
    <property type="evidence" value="ECO:0007669"/>
    <property type="project" value="InterPro"/>
</dbReference>
<evidence type="ECO:0000256" key="9">
    <source>
        <dbReference type="SAM" id="SignalP"/>
    </source>
</evidence>
<feature type="disulfide bond" evidence="6">
    <location>
        <begin position="197"/>
        <end position="216"/>
    </location>
</feature>
<feature type="signal peptide" evidence="9">
    <location>
        <begin position="1"/>
        <end position="16"/>
    </location>
</feature>
<keyword evidence="5 9" id="KW-0732">Signal</keyword>
<feature type="region of interest" description="Disordered" evidence="8">
    <location>
        <begin position="77"/>
        <end position="103"/>
    </location>
</feature>
<dbReference type="PANTHER" id="PTHR10494">
    <property type="entry name" value="BONE MORPHOGENETIC PROTEIN INHIBITOR, NOGGIN"/>
    <property type="match status" value="1"/>
</dbReference>